<dbReference type="SUPFAM" id="SSF75615">
    <property type="entry name" value="Siroheme synthase middle domains-like"/>
    <property type="match status" value="1"/>
</dbReference>
<comment type="pathway">
    <text evidence="12">Porphyrin-containing compound metabolism; siroheme biosynthesis; precorrin-2 from uroporphyrinogen III: step 1/1.</text>
</comment>
<dbReference type="CDD" id="cd11642">
    <property type="entry name" value="SUMT"/>
    <property type="match status" value="1"/>
</dbReference>
<dbReference type="Gene3D" id="3.40.50.720">
    <property type="entry name" value="NAD(P)-binding Rossmann-like Domain"/>
    <property type="match status" value="1"/>
</dbReference>
<evidence type="ECO:0000259" key="17">
    <source>
        <dbReference type="Pfam" id="PF14824"/>
    </source>
</evidence>
<name>A0ABN7JWT2_9HYPH</name>
<dbReference type="InterPro" id="IPR037115">
    <property type="entry name" value="Sirohaem_synt_dimer_dom_sf"/>
</dbReference>
<dbReference type="Pfam" id="PF10414">
    <property type="entry name" value="CysG_dimeriser"/>
    <property type="match status" value="1"/>
</dbReference>
<dbReference type="EMBL" id="CABFWF030000014">
    <property type="protein sequence ID" value="CAD7048467.1"/>
    <property type="molecule type" value="Genomic_DNA"/>
</dbReference>
<reference evidence="18 19" key="1">
    <citation type="submission" date="2020-11" db="EMBL/GenBank/DDBJ databases">
        <authorList>
            <person name="Lassalle F."/>
        </authorList>
    </citation>
    <scope>NUCLEOTIDE SEQUENCE [LARGE SCALE GENOMIC DNA]</scope>
    <source>
        <strain evidence="18 19">JC140</strain>
    </source>
</reference>
<dbReference type="InterPro" id="IPR006366">
    <property type="entry name" value="CobA/CysG_C"/>
</dbReference>
<dbReference type="Gene3D" id="3.40.1010.10">
    <property type="entry name" value="Cobalt-precorrin-4 Transmethylase, Domain 1"/>
    <property type="match status" value="1"/>
</dbReference>
<dbReference type="PIRSF" id="PIRSF036426">
    <property type="entry name" value="Sirohaem_synth"/>
    <property type="match status" value="1"/>
</dbReference>
<dbReference type="Gene3D" id="1.10.8.210">
    <property type="entry name" value="Sirohaem synthase, dimerisation domain"/>
    <property type="match status" value="1"/>
</dbReference>
<dbReference type="InterPro" id="IPR035996">
    <property type="entry name" value="4pyrrol_Methylase_sf"/>
</dbReference>
<keyword evidence="19" id="KW-1185">Reference proteome</keyword>
<dbReference type="PROSITE" id="PS00839">
    <property type="entry name" value="SUMT_1"/>
    <property type="match status" value="1"/>
</dbReference>
<dbReference type="NCBIfam" id="NF004790">
    <property type="entry name" value="PRK06136.1"/>
    <property type="match status" value="1"/>
</dbReference>
<dbReference type="InterPro" id="IPR036291">
    <property type="entry name" value="NAD(P)-bd_dom_sf"/>
</dbReference>
<evidence type="ECO:0000256" key="5">
    <source>
        <dbReference type="ARBA" id="ARBA00022679"/>
    </source>
</evidence>
<comment type="pathway">
    <text evidence="1">Porphyrin-containing compound metabolism; siroheme biosynthesis; sirohydrochlorin from precorrin-2: step 1/1.</text>
</comment>
<evidence type="ECO:0000259" key="16">
    <source>
        <dbReference type="Pfam" id="PF10414"/>
    </source>
</evidence>
<protein>
    <submittedName>
        <fullName evidence="18">Uroporphyrinogen-III C-methyltransferase</fullName>
    </submittedName>
</protein>
<dbReference type="Pfam" id="PF00590">
    <property type="entry name" value="TP_methylase"/>
    <property type="match status" value="1"/>
</dbReference>
<dbReference type="PROSITE" id="PS00840">
    <property type="entry name" value="SUMT_2"/>
    <property type="match status" value="1"/>
</dbReference>
<evidence type="ECO:0000256" key="1">
    <source>
        <dbReference type="ARBA" id="ARBA00005010"/>
    </source>
</evidence>
<gene>
    <name evidence="18" type="ORF">REJC140_01384</name>
</gene>
<proteinExistence type="inferred from homology"/>
<keyword evidence="4 14" id="KW-0489">Methyltransferase</keyword>
<comment type="similarity">
    <text evidence="2 14">Belongs to the precorrin methyltransferase family.</text>
</comment>
<evidence type="ECO:0000256" key="12">
    <source>
        <dbReference type="ARBA" id="ARBA00025705"/>
    </source>
</evidence>
<keyword evidence="8" id="KW-0520">NAD</keyword>
<dbReference type="InterPro" id="IPR019478">
    <property type="entry name" value="Sirohaem_synthase_dimer_dom"/>
</dbReference>
<comment type="catalytic activity">
    <reaction evidence="13">
        <text>precorrin-2 + NAD(+) = sirohydrochlorin + NADH + 2 H(+)</text>
        <dbReference type="Rhea" id="RHEA:15613"/>
        <dbReference type="ChEBI" id="CHEBI:15378"/>
        <dbReference type="ChEBI" id="CHEBI:57540"/>
        <dbReference type="ChEBI" id="CHEBI:57945"/>
        <dbReference type="ChEBI" id="CHEBI:58351"/>
        <dbReference type="ChEBI" id="CHEBI:58827"/>
        <dbReference type="EC" id="1.3.1.76"/>
    </reaction>
</comment>
<evidence type="ECO:0000256" key="2">
    <source>
        <dbReference type="ARBA" id="ARBA00005879"/>
    </source>
</evidence>
<dbReference type="Gene3D" id="3.30.160.110">
    <property type="entry name" value="Siroheme synthase, domain 2"/>
    <property type="match status" value="1"/>
</dbReference>
<feature type="domain" description="Sirohaem synthase dimerisation" evidence="16">
    <location>
        <begin position="180"/>
        <end position="218"/>
    </location>
</feature>
<evidence type="ECO:0000256" key="13">
    <source>
        <dbReference type="ARBA" id="ARBA00047561"/>
    </source>
</evidence>
<dbReference type="InterPro" id="IPR014776">
    <property type="entry name" value="4pyrrole_Mease_sub2"/>
</dbReference>
<feature type="domain" description="Tetrapyrrole methylase" evidence="15">
    <location>
        <begin position="246"/>
        <end position="456"/>
    </location>
</feature>
<evidence type="ECO:0000313" key="18">
    <source>
        <dbReference type="EMBL" id="CAD7048467.1"/>
    </source>
</evidence>
<dbReference type="SUPFAM" id="SSF51735">
    <property type="entry name" value="NAD(P)-binding Rossmann-fold domains"/>
    <property type="match status" value="1"/>
</dbReference>
<dbReference type="InterPro" id="IPR028281">
    <property type="entry name" value="Sirohaem_synthase_central"/>
</dbReference>
<feature type="domain" description="Siroheme synthase central" evidence="17">
    <location>
        <begin position="154"/>
        <end position="174"/>
    </location>
</feature>
<dbReference type="InterPro" id="IPR012409">
    <property type="entry name" value="Sirohaem_synth"/>
</dbReference>
<evidence type="ECO:0000256" key="14">
    <source>
        <dbReference type="RuleBase" id="RU003960"/>
    </source>
</evidence>
<evidence type="ECO:0000256" key="4">
    <source>
        <dbReference type="ARBA" id="ARBA00022603"/>
    </source>
</evidence>
<dbReference type="NCBIfam" id="TIGR01469">
    <property type="entry name" value="cobA_cysG_Cterm"/>
    <property type="match status" value="1"/>
</dbReference>
<evidence type="ECO:0000256" key="11">
    <source>
        <dbReference type="ARBA" id="ARBA00023268"/>
    </source>
</evidence>
<evidence type="ECO:0000256" key="10">
    <source>
        <dbReference type="ARBA" id="ARBA00023244"/>
    </source>
</evidence>
<dbReference type="NCBIfam" id="TIGR01470">
    <property type="entry name" value="cysG_Nterm"/>
    <property type="match status" value="1"/>
</dbReference>
<evidence type="ECO:0000256" key="3">
    <source>
        <dbReference type="ARBA" id="ARBA00022573"/>
    </source>
</evidence>
<dbReference type="Gene3D" id="3.30.950.10">
    <property type="entry name" value="Methyltransferase, Cobalt-precorrin-4 Transmethylase, Domain 2"/>
    <property type="match status" value="1"/>
</dbReference>
<dbReference type="PANTHER" id="PTHR45790">
    <property type="entry name" value="SIROHEME SYNTHASE-RELATED"/>
    <property type="match status" value="1"/>
</dbReference>
<accession>A0ABN7JWT2</accession>
<dbReference type="InterPro" id="IPR014777">
    <property type="entry name" value="4pyrrole_Mease_sub1"/>
</dbReference>
<dbReference type="NCBIfam" id="NF007922">
    <property type="entry name" value="PRK10637.1"/>
    <property type="match status" value="1"/>
</dbReference>
<dbReference type="SUPFAM" id="SSF53790">
    <property type="entry name" value="Tetrapyrrole methylase"/>
    <property type="match status" value="1"/>
</dbReference>
<evidence type="ECO:0000256" key="8">
    <source>
        <dbReference type="ARBA" id="ARBA00023027"/>
    </source>
</evidence>
<keyword evidence="9" id="KW-0456">Lyase</keyword>
<evidence type="ECO:0000256" key="6">
    <source>
        <dbReference type="ARBA" id="ARBA00022691"/>
    </source>
</evidence>
<dbReference type="InterPro" id="IPR000878">
    <property type="entry name" value="4pyrrol_Mease"/>
</dbReference>
<dbReference type="RefSeq" id="WP_235988723.1">
    <property type="nucleotide sequence ID" value="NZ_CABFWF030000014.1"/>
</dbReference>
<dbReference type="InterPro" id="IPR003043">
    <property type="entry name" value="Uropor_MeTrfase_CS"/>
</dbReference>
<keyword evidence="6" id="KW-0949">S-adenosyl-L-methionine</keyword>
<evidence type="ECO:0000259" key="15">
    <source>
        <dbReference type="Pfam" id="PF00590"/>
    </source>
</evidence>
<dbReference type="PANTHER" id="PTHR45790:SF3">
    <property type="entry name" value="S-ADENOSYL-L-METHIONINE-DEPENDENT UROPORPHYRINOGEN III METHYLTRANSFERASE, CHLOROPLASTIC"/>
    <property type="match status" value="1"/>
</dbReference>
<dbReference type="Pfam" id="PF13241">
    <property type="entry name" value="NAD_binding_7"/>
    <property type="match status" value="1"/>
</dbReference>
<keyword evidence="11" id="KW-0511">Multifunctional enzyme</keyword>
<evidence type="ECO:0000256" key="9">
    <source>
        <dbReference type="ARBA" id="ARBA00023239"/>
    </source>
</evidence>
<dbReference type="Pfam" id="PF14824">
    <property type="entry name" value="Sirohm_synth_M"/>
    <property type="match status" value="1"/>
</dbReference>
<dbReference type="InterPro" id="IPR006367">
    <property type="entry name" value="Sirohaem_synthase_N"/>
</dbReference>
<keyword evidence="10" id="KW-0627">Porphyrin biosynthesis</keyword>
<keyword evidence="5 14" id="KW-0808">Transferase</keyword>
<organism evidence="18 19">
    <name type="scientific">Pseudorhizobium endolithicum</name>
    <dbReference type="NCBI Taxonomy" id="1191678"/>
    <lineage>
        <taxon>Bacteria</taxon>
        <taxon>Pseudomonadati</taxon>
        <taxon>Pseudomonadota</taxon>
        <taxon>Alphaproteobacteria</taxon>
        <taxon>Hyphomicrobiales</taxon>
        <taxon>Rhizobiaceae</taxon>
        <taxon>Rhizobium/Agrobacterium group</taxon>
        <taxon>Pseudorhizobium</taxon>
    </lineage>
</organism>
<evidence type="ECO:0000313" key="19">
    <source>
        <dbReference type="Proteomes" id="UP000606921"/>
    </source>
</evidence>
<keyword evidence="3" id="KW-0169">Cobalamin biosynthesis</keyword>
<sequence length="495" mass="53003">MFGMHSNTNLPPRQVPARMAALATLPVFLGLKQRRAVVAGGSDAAAGKAELLAACGADVHVFAPDAGLSETFRTLIHSPPAEPEGGRYVHHSRSWDAACLADAAVAIADCETDEEAEAFFIAARAAGVPVNVIDKPAFCQFQFGSIVNRSPVVVAISTGGAAPILAQAIRRRIETLLPPSLKQWAELAQAFRERLNERLTPGPSRRLFWERFTDRALGGREAPGAMASSSFLKDATAIAARPPSGRVTLVGAGPGDAEYLTLKAMRALQSADVILFDDLVSGDVLELARREAKRMLVGKRGGRESCRQEDINRMMVSLAKTGKHVVRLKSGDPMVFGRAGEEIAVLEENGIPVEVVPGITAASAMAARLRVSLTHRDHAQAVRFVTGHARDGRLPESLDWRGLADARTTTVFYMGGRTASEIRSRLLKEGMAADTPVVIVAAITRANERRWSGPLDMLHLGMAEVGYDEPVLIGIGAAFTAAQMSEQRPRLTATV</sequence>
<evidence type="ECO:0000256" key="7">
    <source>
        <dbReference type="ARBA" id="ARBA00023002"/>
    </source>
</evidence>
<keyword evidence="7" id="KW-0560">Oxidoreductase</keyword>
<dbReference type="Proteomes" id="UP000606921">
    <property type="component" value="Unassembled WGS sequence"/>
</dbReference>
<comment type="caution">
    <text evidence="18">The sequence shown here is derived from an EMBL/GenBank/DDBJ whole genome shotgun (WGS) entry which is preliminary data.</text>
</comment>
<dbReference type="InterPro" id="IPR050161">
    <property type="entry name" value="Siro_Cobalamin_biosynth"/>
</dbReference>